<keyword evidence="1" id="KW-0175">Coiled coil</keyword>
<keyword evidence="2" id="KW-1133">Transmembrane helix</keyword>
<dbReference type="Proteomes" id="UP001157733">
    <property type="component" value="Chromosome"/>
</dbReference>
<keyword evidence="2" id="KW-0812">Transmembrane</keyword>
<dbReference type="InterPro" id="IPR011066">
    <property type="entry name" value="MscS_channel_C_sf"/>
</dbReference>
<reference evidence="4 5" key="1">
    <citation type="submission" date="2022-09" db="EMBL/GenBank/DDBJ databases">
        <authorList>
            <person name="Kop L."/>
        </authorList>
    </citation>
    <scope>NUCLEOTIDE SEQUENCE [LARGE SCALE GENOMIC DNA]</scope>
    <source>
        <strain evidence="4 5">347</strain>
    </source>
</reference>
<feature type="chain" id="PRO_5046648944" description="Mechanosensitive ion channel" evidence="3">
    <location>
        <begin position="40"/>
        <end position="590"/>
    </location>
</feature>
<dbReference type="Gene3D" id="3.30.70.100">
    <property type="match status" value="1"/>
</dbReference>
<feature type="transmembrane region" description="Helical" evidence="2">
    <location>
        <begin position="248"/>
        <end position="266"/>
    </location>
</feature>
<evidence type="ECO:0000256" key="2">
    <source>
        <dbReference type="SAM" id="Phobius"/>
    </source>
</evidence>
<evidence type="ECO:0000313" key="5">
    <source>
        <dbReference type="Proteomes" id="UP001157733"/>
    </source>
</evidence>
<accession>A0ABN8W105</accession>
<organism evidence="4 5">
    <name type="scientific">Nitrospina watsonii</name>
    <dbReference type="NCBI Taxonomy" id="1323948"/>
    <lineage>
        <taxon>Bacteria</taxon>
        <taxon>Pseudomonadati</taxon>
        <taxon>Nitrospinota/Tectimicrobiota group</taxon>
        <taxon>Nitrospinota</taxon>
        <taxon>Nitrospinia</taxon>
        <taxon>Nitrospinales</taxon>
        <taxon>Nitrospinaceae</taxon>
        <taxon>Nitrospina</taxon>
    </lineage>
</organism>
<dbReference type="RefSeq" id="WP_282010766.1">
    <property type="nucleotide sequence ID" value="NZ_OX336137.1"/>
</dbReference>
<feature type="transmembrane region" description="Helical" evidence="2">
    <location>
        <begin position="315"/>
        <end position="336"/>
    </location>
</feature>
<dbReference type="EMBL" id="OX336137">
    <property type="protein sequence ID" value="CAI2717849.1"/>
    <property type="molecule type" value="Genomic_DNA"/>
</dbReference>
<dbReference type="SUPFAM" id="SSF82689">
    <property type="entry name" value="Mechanosensitive channel protein MscS (YggB), C-terminal domain"/>
    <property type="match status" value="1"/>
</dbReference>
<feature type="signal peptide" evidence="3">
    <location>
        <begin position="1"/>
        <end position="39"/>
    </location>
</feature>
<protein>
    <recommendedName>
        <fullName evidence="6">Mechanosensitive ion channel</fullName>
    </recommendedName>
</protein>
<keyword evidence="2" id="KW-0472">Membrane</keyword>
<evidence type="ECO:0008006" key="6">
    <source>
        <dbReference type="Google" id="ProtNLM"/>
    </source>
</evidence>
<feature type="transmembrane region" description="Helical" evidence="2">
    <location>
        <begin position="287"/>
        <end position="309"/>
    </location>
</feature>
<evidence type="ECO:0000313" key="4">
    <source>
        <dbReference type="EMBL" id="CAI2717849.1"/>
    </source>
</evidence>
<evidence type="ECO:0000256" key="1">
    <source>
        <dbReference type="SAM" id="Coils"/>
    </source>
</evidence>
<sequence length="590" mass="67457">MHQNIRIHPSKKSGRAPLGLLVSIFLVAACLHTLPVAHAQETNTSDTPVQQQDNVQKMLFLLSKQITQLQSRLKDLNDMPATPSMNKKREDLLTQIDGLHRNFESLATQLSTDQLFEGDPKKSDWSQKLESLIMPLLEATSDLTEKPRKIENLKTRIELLGTQLRNYEDGRKNIESLLATARQERKSLNEQEEQFLSRLENLKGKYNPELIRLKLQEARRTLKKELANSEPFIDTATRSIKNFFKHRGMNLLISVSIFVAIWYILIKLRLYIVGEKSLLSFEPWMQKVLMTAYTGLVLVLCVISSLVSLYLLNDWLLLSIVILFLLAVAWASRQFIPRLFQEMRLALNLGTVKETERLIWKGVPWHVESIGLQAALTNPALEGGSVLLPVGELVGQHSRPEVESEPWFPTDVGDWAILADGTYGRVRHQTMEQVVLELKGGTELFYTTTDFLSKTPKNISRGFRYDIVFGLDYETQPRVCDEIPELFDKGLRQHLQNRFQDGSPDFTHLEITFDEAASSSLNLRIVVHVHGRCAEFYDEIKREIQTALVRICNEQQLRIPFTQLTVSLPDSLKQQLGTTSPRKDEPPPRV</sequence>
<evidence type="ECO:0000256" key="3">
    <source>
        <dbReference type="SAM" id="SignalP"/>
    </source>
</evidence>
<proteinExistence type="predicted"/>
<dbReference type="PROSITE" id="PS51257">
    <property type="entry name" value="PROKAR_LIPOPROTEIN"/>
    <property type="match status" value="1"/>
</dbReference>
<keyword evidence="5" id="KW-1185">Reference proteome</keyword>
<name>A0ABN8W105_9BACT</name>
<keyword evidence="3" id="KW-0732">Signal</keyword>
<feature type="coiled-coil region" evidence="1">
    <location>
        <begin position="150"/>
        <end position="205"/>
    </location>
</feature>
<gene>
    <name evidence="4" type="ORF">NSPWAT_0990</name>
</gene>